<keyword evidence="2" id="KW-0805">Transcription regulation</keyword>
<dbReference type="Pfam" id="PF03514">
    <property type="entry name" value="GRAS"/>
    <property type="match status" value="1"/>
</dbReference>
<keyword evidence="6" id="KW-1133">Transmembrane helix</keyword>
<dbReference type="PANTHER" id="PTHR31636">
    <property type="entry name" value="OSJNBA0084A10.13 PROTEIN-RELATED"/>
    <property type="match status" value="1"/>
</dbReference>
<evidence type="ECO:0000256" key="6">
    <source>
        <dbReference type="SAM" id="Phobius"/>
    </source>
</evidence>
<evidence type="ECO:0000256" key="1">
    <source>
        <dbReference type="ARBA" id="ARBA00004123"/>
    </source>
</evidence>
<keyword evidence="6" id="KW-0812">Transmembrane</keyword>
<evidence type="ECO:0000313" key="7">
    <source>
        <dbReference type="EMBL" id="KAG6660128.1"/>
    </source>
</evidence>
<comment type="similarity">
    <text evidence="5">Belongs to the GRAS family.</text>
</comment>
<evidence type="ECO:0000256" key="5">
    <source>
        <dbReference type="PROSITE-ProRule" id="PRU01191"/>
    </source>
</evidence>
<protein>
    <recommendedName>
        <fullName evidence="9">Scarecrow-like protein 3</fullName>
    </recommendedName>
</protein>
<evidence type="ECO:0000256" key="4">
    <source>
        <dbReference type="ARBA" id="ARBA00023242"/>
    </source>
</evidence>
<evidence type="ECO:0000313" key="8">
    <source>
        <dbReference type="Proteomes" id="UP000811609"/>
    </source>
</evidence>
<comment type="subcellular location">
    <subcellularLocation>
        <location evidence="1">Nucleus</location>
    </subcellularLocation>
</comment>
<dbReference type="PROSITE" id="PS50985">
    <property type="entry name" value="GRAS"/>
    <property type="match status" value="1"/>
</dbReference>
<feature type="region of interest" description="SAW" evidence="5">
    <location>
        <begin position="327"/>
        <end position="387"/>
    </location>
</feature>
<name>A0A8T1QYD4_CARIL</name>
<dbReference type="EMBL" id="CM031811">
    <property type="protein sequence ID" value="KAG6660128.1"/>
    <property type="molecule type" value="Genomic_DNA"/>
</dbReference>
<feature type="short sequence motif" description="LXXLL motif" evidence="5">
    <location>
        <begin position="242"/>
        <end position="246"/>
    </location>
</feature>
<sequence length="387" mass="43378">MSSTSPNSSKLDVNLFLTLPVSSAGPGPFEALKLEERGIHLIQLLLMCANHTSSGNLHHANACLCQILLLASVSCDPMQRLAARFAYALASRLSKLWPGLYKALSHIQRFKSTKGDRACAFFSQAFPYLGFAYAIIAWTLVQAMSEERVIHIVDLGSGDPKLWVPFMQSFALMDHGPYLKITCVNNNKVVLENLGTRLVKEAESLDMPVQFNHVNVSLKDLATDMLKIRSGEALAMVSILSLHVLLADDDYAHFGFGGSKGNGMKDCKQMAKFLAMVWSMSPKVFVKGLHYYSAIFDSLDVNYGSVSHEERLAAKEMFGREIEHIVACVGMGREERHERYVRWMVRFGRARLKTVLLWNEAMIMNDKACMMICWHERPLFAVSAWTC</sequence>
<gene>
    <name evidence="7" type="ORF">CIPAW_03G083800</name>
</gene>
<comment type="caution">
    <text evidence="7">The sequence shown here is derived from an EMBL/GenBank/DDBJ whole genome shotgun (WGS) entry which is preliminary data.</text>
</comment>
<dbReference type="GO" id="GO:0005634">
    <property type="term" value="C:nucleus"/>
    <property type="evidence" value="ECO:0007669"/>
    <property type="project" value="UniProtKB-SubCell"/>
</dbReference>
<keyword evidence="6" id="KW-0472">Membrane</keyword>
<reference evidence="7" key="1">
    <citation type="submission" date="2020-12" db="EMBL/GenBank/DDBJ databases">
        <title>WGS assembly of Carya illinoinensis cv. Pawnee.</title>
        <authorList>
            <person name="Platts A."/>
            <person name="Shu S."/>
            <person name="Wright S."/>
            <person name="Barry K."/>
            <person name="Edger P."/>
            <person name="Pires J.C."/>
            <person name="Schmutz J."/>
        </authorList>
    </citation>
    <scope>NUCLEOTIDE SEQUENCE</scope>
    <source>
        <tissue evidence="7">Leaf</tissue>
    </source>
</reference>
<evidence type="ECO:0000256" key="3">
    <source>
        <dbReference type="ARBA" id="ARBA00023163"/>
    </source>
</evidence>
<dbReference type="Proteomes" id="UP000811609">
    <property type="component" value="Chromosome 3"/>
</dbReference>
<keyword evidence="3" id="KW-0804">Transcription</keyword>
<proteinExistence type="inferred from homology"/>
<feature type="transmembrane region" description="Helical" evidence="6">
    <location>
        <begin position="118"/>
        <end position="141"/>
    </location>
</feature>
<evidence type="ECO:0008006" key="9">
    <source>
        <dbReference type="Google" id="ProtNLM"/>
    </source>
</evidence>
<keyword evidence="4" id="KW-0539">Nucleus</keyword>
<keyword evidence="8" id="KW-1185">Reference proteome</keyword>
<organism evidence="7 8">
    <name type="scientific">Carya illinoinensis</name>
    <name type="common">Pecan</name>
    <dbReference type="NCBI Taxonomy" id="32201"/>
    <lineage>
        <taxon>Eukaryota</taxon>
        <taxon>Viridiplantae</taxon>
        <taxon>Streptophyta</taxon>
        <taxon>Embryophyta</taxon>
        <taxon>Tracheophyta</taxon>
        <taxon>Spermatophyta</taxon>
        <taxon>Magnoliopsida</taxon>
        <taxon>eudicotyledons</taxon>
        <taxon>Gunneridae</taxon>
        <taxon>Pentapetalae</taxon>
        <taxon>rosids</taxon>
        <taxon>fabids</taxon>
        <taxon>Fagales</taxon>
        <taxon>Juglandaceae</taxon>
        <taxon>Carya</taxon>
    </lineage>
</organism>
<comment type="caution">
    <text evidence="5">Lacks conserved residue(s) required for the propagation of feature annotation.</text>
</comment>
<feature type="short sequence motif" description="VHIID" evidence="5">
    <location>
        <begin position="150"/>
        <end position="154"/>
    </location>
</feature>
<accession>A0A8T1QYD4</accession>
<dbReference type="AlphaFoldDB" id="A0A8T1QYD4"/>
<evidence type="ECO:0000256" key="2">
    <source>
        <dbReference type="ARBA" id="ARBA00023015"/>
    </source>
</evidence>
<dbReference type="InterPro" id="IPR005202">
    <property type="entry name" value="TF_GRAS"/>
</dbReference>